<dbReference type="EMBL" id="CM042882">
    <property type="protein sequence ID" value="KAI4382116.1"/>
    <property type="molecule type" value="Genomic_DNA"/>
</dbReference>
<evidence type="ECO:0000313" key="2">
    <source>
        <dbReference type="Proteomes" id="UP001057402"/>
    </source>
</evidence>
<protein>
    <submittedName>
        <fullName evidence="1">Uncharacterized protein</fullName>
    </submittedName>
</protein>
<keyword evidence="2" id="KW-1185">Reference proteome</keyword>
<accession>A0ACB9RWC8</accession>
<organism evidence="1 2">
    <name type="scientific">Melastoma candidum</name>
    <dbReference type="NCBI Taxonomy" id="119954"/>
    <lineage>
        <taxon>Eukaryota</taxon>
        <taxon>Viridiplantae</taxon>
        <taxon>Streptophyta</taxon>
        <taxon>Embryophyta</taxon>
        <taxon>Tracheophyta</taxon>
        <taxon>Spermatophyta</taxon>
        <taxon>Magnoliopsida</taxon>
        <taxon>eudicotyledons</taxon>
        <taxon>Gunneridae</taxon>
        <taxon>Pentapetalae</taxon>
        <taxon>rosids</taxon>
        <taxon>malvids</taxon>
        <taxon>Myrtales</taxon>
        <taxon>Melastomataceae</taxon>
        <taxon>Melastomatoideae</taxon>
        <taxon>Melastomateae</taxon>
        <taxon>Melastoma</taxon>
    </lineage>
</organism>
<dbReference type="Proteomes" id="UP001057402">
    <property type="component" value="Chromosome 3"/>
</dbReference>
<name>A0ACB9RWC8_9MYRT</name>
<comment type="caution">
    <text evidence="1">The sequence shown here is derived from an EMBL/GenBank/DDBJ whole genome shotgun (WGS) entry which is preliminary data.</text>
</comment>
<evidence type="ECO:0000313" key="1">
    <source>
        <dbReference type="EMBL" id="KAI4382116.1"/>
    </source>
</evidence>
<sequence length="224" mass="24395">MGGGGGSSSGEEDEDEELKAAIDSISSDPFVANCFAPGISTSASRASPAVDRPRTPLAEDEAGCKIQTQLPKHYQIKAQKLLDDILEKNLVMIKDPIEFPDIGKEGDRGGIRLFKKAPPGILFDHSCEPEGPKKKPRILPGDEVDEKSKEFRRKIRCCVVNGSDVVTAAVDACKKSIARLEAKDAAAKTAVKREEERVAKLRNLRGERWLPSIARETQRSSGKN</sequence>
<proteinExistence type="predicted"/>
<gene>
    <name evidence="1" type="ORF">MLD38_008118</name>
</gene>
<reference evidence="2" key="1">
    <citation type="journal article" date="2023" name="Front. Plant Sci.">
        <title>Chromosomal-level genome assembly of Melastoma candidum provides insights into trichome evolution.</title>
        <authorList>
            <person name="Zhong Y."/>
            <person name="Wu W."/>
            <person name="Sun C."/>
            <person name="Zou P."/>
            <person name="Liu Y."/>
            <person name="Dai S."/>
            <person name="Zhou R."/>
        </authorList>
    </citation>
    <scope>NUCLEOTIDE SEQUENCE [LARGE SCALE GENOMIC DNA]</scope>
</reference>